<sequence length="166" mass="18805">MSASDSHRVPELGDGRDQEMVPVQDVEKGDSVSQAKGTGFTSIVTIIAERALHVMELIGETLADLFGITTPRYQFVIDAYQRHIDEIAEEDSMIEMGIERQRQREFDEERQSSHSRIVEVDDAVKLEKRLSYSANIDVKETKKEDDEKISLSIKSDHSQVLEDVPL</sequence>
<evidence type="ECO:0000256" key="1">
    <source>
        <dbReference type="SAM" id="MobiDB-lite"/>
    </source>
</evidence>
<dbReference type="InterPro" id="IPR028260">
    <property type="entry name" value="FAM177"/>
</dbReference>
<organism evidence="2">
    <name type="scientific">Spongospora subterranea</name>
    <dbReference type="NCBI Taxonomy" id="70186"/>
    <lineage>
        <taxon>Eukaryota</taxon>
        <taxon>Sar</taxon>
        <taxon>Rhizaria</taxon>
        <taxon>Endomyxa</taxon>
        <taxon>Phytomyxea</taxon>
        <taxon>Plasmodiophorida</taxon>
        <taxon>Plasmodiophoridae</taxon>
        <taxon>Spongospora</taxon>
    </lineage>
</organism>
<feature type="compositionally biased region" description="Basic and acidic residues" evidence="1">
    <location>
        <begin position="1"/>
        <end position="30"/>
    </location>
</feature>
<evidence type="ECO:0000313" key="2">
    <source>
        <dbReference type="EMBL" id="CRZ01994.1"/>
    </source>
</evidence>
<dbReference type="EMBL" id="HACM01001552">
    <property type="protein sequence ID" value="CRZ01994.1"/>
    <property type="molecule type" value="Transcribed_RNA"/>
</dbReference>
<dbReference type="Pfam" id="PF14774">
    <property type="entry name" value="FAM177"/>
    <property type="match status" value="1"/>
</dbReference>
<protein>
    <submittedName>
        <fullName evidence="2">Uncharacterized protein</fullName>
    </submittedName>
</protein>
<reference evidence="2" key="1">
    <citation type="submission" date="2015-04" db="EMBL/GenBank/DDBJ databases">
        <title>The genome sequence of the plant pathogenic Rhizarian Plasmodiophora brassicae reveals insights in its biotrophic life cycle and the origin of chitin synthesis.</title>
        <authorList>
            <person name="Schwelm A."/>
            <person name="Fogelqvist J."/>
            <person name="Knaust A."/>
            <person name="Julke S."/>
            <person name="Lilja T."/>
            <person name="Dhandapani V."/>
            <person name="Bonilla-Rosso G."/>
            <person name="Karlsson M."/>
            <person name="Shevchenko A."/>
            <person name="Choi S.R."/>
            <person name="Kim H.G."/>
            <person name="Park J.Y."/>
            <person name="Lim Y.P."/>
            <person name="Ludwig-Muller J."/>
            <person name="Dixelius C."/>
        </authorList>
    </citation>
    <scope>NUCLEOTIDE SEQUENCE</scope>
    <source>
        <tissue evidence="2">Potato root galls</tissue>
    </source>
</reference>
<dbReference type="AlphaFoldDB" id="A0A0H5R289"/>
<dbReference type="PANTHER" id="PTHR31206">
    <property type="entry name" value="LP10445P"/>
    <property type="match status" value="1"/>
</dbReference>
<dbReference type="PANTHER" id="PTHR31206:SF1">
    <property type="entry name" value="LP10445P"/>
    <property type="match status" value="1"/>
</dbReference>
<name>A0A0H5R289_9EUKA</name>
<proteinExistence type="predicted"/>
<accession>A0A0H5R289</accession>
<feature type="region of interest" description="Disordered" evidence="1">
    <location>
        <begin position="1"/>
        <end position="34"/>
    </location>
</feature>